<dbReference type="InterPro" id="IPR014721">
    <property type="entry name" value="Ribsml_uS5_D2-typ_fold_subgr"/>
</dbReference>
<dbReference type="Pfam" id="PF13541">
    <property type="entry name" value="ChlI"/>
    <property type="match status" value="1"/>
</dbReference>
<dbReference type="PANTHER" id="PTHR32039:SF7">
    <property type="entry name" value="COMPETENCE PROTEIN COMM"/>
    <property type="match status" value="1"/>
</dbReference>
<dbReference type="SUPFAM" id="SSF52540">
    <property type="entry name" value="P-loop containing nucleoside triphosphate hydrolases"/>
    <property type="match status" value="1"/>
</dbReference>
<dbReference type="InterPro" id="IPR020568">
    <property type="entry name" value="Ribosomal_Su5_D2-typ_SF"/>
</dbReference>
<dbReference type="SUPFAM" id="SSF54211">
    <property type="entry name" value="Ribosomal protein S5 domain 2-like"/>
    <property type="match status" value="1"/>
</dbReference>
<dbReference type="InterPro" id="IPR004482">
    <property type="entry name" value="Mg_chelat-rel"/>
</dbReference>
<evidence type="ECO:0000256" key="1">
    <source>
        <dbReference type="ARBA" id="ARBA00006354"/>
    </source>
</evidence>
<dbReference type="InterPro" id="IPR000523">
    <property type="entry name" value="Mg_chelatse_chII-like_cat_dom"/>
</dbReference>
<reference evidence="3" key="1">
    <citation type="journal article" date="2014" name="Int. J. Syst. Evol. Microbiol.">
        <title>Complete genome sequence of Corynebacterium casei LMG S-19264T (=DSM 44701T), isolated from a smear-ripened cheese.</title>
        <authorList>
            <consortium name="US DOE Joint Genome Institute (JGI-PGF)"/>
            <person name="Walter F."/>
            <person name="Albersmeier A."/>
            <person name="Kalinowski J."/>
            <person name="Ruckert C."/>
        </authorList>
    </citation>
    <scope>NUCLEOTIDE SEQUENCE</scope>
    <source>
        <strain evidence="3">CGMCC 4.7306</strain>
    </source>
</reference>
<reference evidence="3" key="2">
    <citation type="submission" date="2020-09" db="EMBL/GenBank/DDBJ databases">
        <authorList>
            <person name="Sun Q."/>
            <person name="Zhou Y."/>
        </authorList>
    </citation>
    <scope>NUCLEOTIDE SEQUENCE</scope>
    <source>
        <strain evidence="3">CGMCC 4.7306</strain>
    </source>
</reference>
<dbReference type="PANTHER" id="PTHR32039">
    <property type="entry name" value="MAGNESIUM-CHELATASE SUBUNIT CHLI"/>
    <property type="match status" value="1"/>
</dbReference>
<dbReference type="Gene3D" id="3.30.230.10">
    <property type="match status" value="1"/>
</dbReference>
<dbReference type="InterPro" id="IPR003593">
    <property type="entry name" value="AAA+_ATPase"/>
</dbReference>
<dbReference type="InterPro" id="IPR027417">
    <property type="entry name" value="P-loop_NTPase"/>
</dbReference>
<gene>
    <name evidence="3" type="ORF">GCM10011575_26710</name>
</gene>
<dbReference type="RefSeq" id="WP_188895867.1">
    <property type="nucleotide sequence ID" value="NZ_BMMZ01000006.1"/>
</dbReference>
<dbReference type="Gene3D" id="3.40.50.300">
    <property type="entry name" value="P-loop containing nucleotide triphosphate hydrolases"/>
    <property type="match status" value="1"/>
</dbReference>
<proteinExistence type="inferred from homology"/>
<name>A0A917SAK5_9ACTN</name>
<evidence type="ECO:0000259" key="2">
    <source>
        <dbReference type="SMART" id="SM00382"/>
    </source>
</evidence>
<dbReference type="Proteomes" id="UP000613840">
    <property type="component" value="Unassembled WGS sequence"/>
</dbReference>
<dbReference type="InterPro" id="IPR025158">
    <property type="entry name" value="Mg_chelat-rel_C"/>
</dbReference>
<dbReference type="InterPro" id="IPR045006">
    <property type="entry name" value="CHLI-like"/>
</dbReference>
<evidence type="ECO:0000313" key="3">
    <source>
        <dbReference type="EMBL" id="GGL66862.1"/>
    </source>
</evidence>
<keyword evidence="4" id="KW-1185">Reference proteome</keyword>
<comment type="caution">
    <text evidence="3">The sequence shown here is derived from an EMBL/GenBank/DDBJ whole genome shotgun (WGS) entry which is preliminary data.</text>
</comment>
<dbReference type="Pfam" id="PF13335">
    <property type="entry name" value="Mg_chelatase_C"/>
    <property type="match status" value="1"/>
</dbReference>
<dbReference type="CDD" id="cd00009">
    <property type="entry name" value="AAA"/>
    <property type="match status" value="1"/>
</dbReference>
<organism evidence="3 4">
    <name type="scientific">Microlunatus endophyticus</name>
    <dbReference type="NCBI Taxonomy" id="1716077"/>
    <lineage>
        <taxon>Bacteria</taxon>
        <taxon>Bacillati</taxon>
        <taxon>Actinomycetota</taxon>
        <taxon>Actinomycetes</taxon>
        <taxon>Propionibacteriales</taxon>
        <taxon>Propionibacteriaceae</taxon>
        <taxon>Microlunatus</taxon>
    </lineage>
</organism>
<dbReference type="SMART" id="SM00382">
    <property type="entry name" value="AAA"/>
    <property type="match status" value="1"/>
</dbReference>
<evidence type="ECO:0000313" key="4">
    <source>
        <dbReference type="Proteomes" id="UP000613840"/>
    </source>
</evidence>
<dbReference type="NCBIfam" id="TIGR00368">
    <property type="entry name" value="YifB family Mg chelatase-like AAA ATPase"/>
    <property type="match status" value="1"/>
</dbReference>
<accession>A0A917SAK5</accession>
<protein>
    <recommendedName>
        <fullName evidence="2">AAA+ ATPase domain-containing protein</fullName>
    </recommendedName>
</protein>
<comment type="similarity">
    <text evidence="1">Belongs to the Mg-chelatase subunits D/I family. ComM subfamily.</text>
</comment>
<dbReference type="GO" id="GO:0005524">
    <property type="term" value="F:ATP binding"/>
    <property type="evidence" value="ECO:0007669"/>
    <property type="project" value="InterPro"/>
</dbReference>
<dbReference type="Pfam" id="PF01078">
    <property type="entry name" value="Mg_chelatase"/>
    <property type="match status" value="1"/>
</dbReference>
<dbReference type="EMBL" id="BMMZ01000006">
    <property type="protein sequence ID" value="GGL66862.1"/>
    <property type="molecule type" value="Genomic_DNA"/>
</dbReference>
<sequence length="518" mass="55172">MTLAVAHSVALVGLEGRIVEIEVHLGAGVPRTVLVGLPDTALYESRDRCRAAIGSCGLTWPSKLVTINLSPASLPKAGSHYDLGIVAATLAADEIFPTQELRDTVFMGELGLDGRIHPVRGLLPALLTASQERYRRAIVPKAQAGEASLVEDLEIFGIASLAQLIAFFKDEPIPDDPPGDGPDHDRRPVVDRRKLDLSEVAGQLEAKWALEVAAAGRHHLLFTGPPGVGKTMLAERLPGLLPDLSLAEALEVSAIHSLAGFTLEDGLITRPPYSAPHHSASVPSMVGGGSRVARPGAISRAHRGVLFLDEAPEFGSRVLESLRTPLESGQVTIGRSESEARYPARFQLVLAANPCPCGNAGTVGALCECTPMAVRRYGEKLSGPIRDRIDLVQPMLPMRKSYLADALARAEPTAVVAARVAEAQARQRYRLAGTGWQSNSEVSGSYLRRRLPLPDSVEMLDRAVASGSVSPRGVDKTLRIAWTIADLSGLPRPGQDELSIALAMRQGEQGTRIGVKAG</sequence>
<dbReference type="AlphaFoldDB" id="A0A917SAK5"/>
<feature type="domain" description="AAA+ ATPase" evidence="2">
    <location>
        <begin position="216"/>
        <end position="399"/>
    </location>
</feature>